<dbReference type="Proteomes" id="UP000887116">
    <property type="component" value="Unassembled WGS sequence"/>
</dbReference>
<evidence type="ECO:0000313" key="1">
    <source>
        <dbReference type="EMBL" id="GFQ79406.1"/>
    </source>
</evidence>
<name>A0A8X6FH30_TRICU</name>
<dbReference type="AlphaFoldDB" id="A0A8X6FH30"/>
<dbReference type="EMBL" id="BMAO01012161">
    <property type="protein sequence ID" value="GFQ79406.1"/>
    <property type="molecule type" value="Genomic_DNA"/>
</dbReference>
<organism evidence="1 2">
    <name type="scientific">Trichonephila clavata</name>
    <name type="common">Joro spider</name>
    <name type="synonym">Nephila clavata</name>
    <dbReference type="NCBI Taxonomy" id="2740835"/>
    <lineage>
        <taxon>Eukaryota</taxon>
        <taxon>Metazoa</taxon>
        <taxon>Ecdysozoa</taxon>
        <taxon>Arthropoda</taxon>
        <taxon>Chelicerata</taxon>
        <taxon>Arachnida</taxon>
        <taxon>Araneae</taxon>
        <taxon>Araneomorphae</taxon>
        <taxon>Entelegynae</taxon>
        <taxon>Araneoidea</taxon>
        <taxon>Nephilidae</taxon>
        <taxon>Trichonephila</taxon>
    </lineage>
</organism>
<keyword evidence="2" id="KW-1185">Reference proteome</keyword>
<accession>A0A8X6FH30</accession>
<comment type="caution">
    <text evidence="1">The sequence shown here is derived from an EMBL/GenBank/DDBJ whole genome shotgun (WGS) entry which is preliminary data.</text>
</comment>
<evidence type="ECO:0000313" key="2">
    <source>
        <dbReference type="Proteomes" id="UP000887116"/>
    </source>
</evidence>
<sequence>MYTQTYDKCRTIKFPARIHSCKTNRDLQRSLFLFPELSMAAEVLFGQELREPRFQRLPRSQPVQLVLQLLSADRTRLSSRTPSPHQCPTFARVPALRLRYYER</sequence>
<protein>
    <submittedName>
        <fullName evidence="1">Uncharacterized protein</fullName>
    </submittedName>
</protein>
<gene>
    <name evidence="1" type="ORF">TNCT_282011</name>
</gene>
<reference evidence="1" key="1">
    <citation type="submission" date="2020-07" db="EMBL/GenBank/DDBJ databases">
        <title>Multicomponent nature underlies the extraordinary mechanical properties of spider dragline silk.</title>
        <authorList>
            <person name="Kono N."/>
            <person name="Nakamura H."/>
            <person name="Mori M."/>
            <person name="Yoshida Y."/>
            <person name="Ohtoshi R."/>
            <person name="Malay A.D."/>
            <person name="Moran D.A.P."/>
            <person name="Tomita M."/>
            <person name="Numata K."/>
            <person name="Arakawa K."/>
        </authorList>
    </citation>
    <scope>NUCLEOTIDE SEQUENCE</scope>
</reference>
<proteinExistence type="predicted"/>